<dbReference type="AlphaFoldDB" id="A0A318HVF4"/>
<dbReference type="Proteomes" id="UP000248314">
    <property type="component" value="Unassembled WGS sequence"/>
</dbReference>
<dbReference type="InterPro" id="IPR004919">
    <property type="entry name" value="GmrSD_N"/>
</dbReference>
<dbReference type="OrthoDB" id="3654724at2"/>
<keyword evidence="3" id="KW-1185">Reference proteome</keyword>
<dbReference type="Pfam" id="PF03235">
    <property type="entry name" value="GmrSD_N"/>
    <property type="match status" value="1"/>
</dbReference>
<dbReference type="RefSeq" id="WP_025816383.1">
    <property type="nucleotide sequence ID" value="NZ_BAIZ01000024.1"/>
</dbReference>
<proteinExistence type="predicted"/>
<evidence type="ECO:0000313" key="2">
    <source>
        <dbReference type="EMBL" id="PXX22428.1"/>
    </source>
</evidence>
<reference evidence="2 3" key="1">
    <citation type="submission" date="2018-05" db="EMBL/GenBank/DDBJ databases">
        <title>Genomic Encyclopedia of Type Strains, Phase I: the one thousand microbial genomes (KMG-I) project.</title>
        <authorList>
            <person name="Kyrpides N."/>
        </authorList>
    </citation>
    <scope>NUCLEOTIDE SEQUENCE [LARGE SCALE GENOMIC DNA]</scope>
    <source>
        <strain evidence="2 3">DSM 15611</strain>
    </source>
</reference>
<name>A0A318HVF4_9BACT</name>
<dbReference type="EMBL" id="QJJX01000011">
    <property type="protein sequence ID" value="PXX22428.1"/>
    <property type="molecule type" value="Genomic_DNA"/>
</dbReference>
<feature type="domain" description="GmrSD restriction endonucleases N-terminal" evidence="1">
    <location>
        <begin position="10"/>
        <end position="247"/>
    </location>
</feature>
<comment type="caution">
    <text evidence="2">The sequence shown here is derived from an EMBL/GenBank/DDBJ whole genome shotgun (WGS) entry which is preliminary data.</text>
</comment>
<accession>A0A318HVF4</accession>
<protein>
    <submittedName>
        <fullName evidence="2">Uncharacterized protein DUF262</fullName>
    </submittedName>
</protein>
<sequence>MDNKISFWNFISNTNIEIPIIQRDYAQGRLGKEYLRQNFLIDLKKALDKNLPNGEQYLKLDFVYGAVDKAKMQPLDGQQRLTTLWLLHWYVALRANKLEEACQMLKNFTYETRISSREFFHKLCIPTNFETFKTASDTGIAEFITSRTWFPAAWKQDPTIQALLRMLSGTKLNDKYGEDITDGIEELFQDTTPEKFEEYWKILTSEDAPIVFYQLSLDHFGLSDDLYIKMNARGKQLTMFENFKADLVGYIRKQAQDNEEWKSLLDIKTGIPISLDTTWMELFWKNRSGNNRVDEIYFEFLNRFFLNYHIEDIKDEDDKYYSYLTGRKTKEHNRSVRYKSLDNYKWNNEIDKVLFDDLKVILDNLSISNVEQAALSRPWSSEFQFIPQYKIDNVGKNVCADTETQWLVVDSITQQQRVVFYAICKFFKEGAANTDLEKKDLKNWMRFVWNMASVRNPDGGLAIDSVSSMKSVISVLSEFDAHNIYKELKYYDKTAPNNAFGRQLIEEIEKAKIILADDDSLALYKGSCRKQDGSNYTTWQETIEEAEQFAFFDGGIRFLIRNNADEWTVGFFDEKWINVQKFFDKNGVKDTEEYKYKSKALVLKAVLYQAKDYQSLIEGDKFVLDNTAETWRNRILLRSQWATAVHQILMNNLNITVREGDFEIYKDLYSTNLLNFVANQERRYRIRNIHYKWAIYPPRLEGFIPDQNDFHRNKLLNECETAGKINIYTEQKIPNCNMLKGWGIYFNYLFGDKTYYFIYWYDNKVYAMEEKWSSFKTRNASTPNASREYYCKDVGINPCVTDFCNLLEDIIKMQE</sequence>
<organism evidence="2 3">
    <name type="scientific">Hoylesella shahii DSM 15611 = JCM 12083</name>
    <dbReference type="NCBI Taxonomy" id="1122991"/>
    <lineage>
        <taxon>Bacteria</taxon>
        <taxon>Pseudomonadati</taxon>
        <taxon>Bacteroidota</taxon>
        <taxon>Bacteroidia</taxon>
        <taxon>Bacteroidales</taxon>
        <taxon>Prevotellaceae</taxon>
        <taxon>Hoylesella</taxon>
    </lineage>
</organism>
<gene>
    <name evidence="2" type="ORF">EJ73_01188</name>
</gene>
<evidence type="ECO:0000313" key="3">
    <source>
        <dbReference type="Proteomes" id="UP000248314"/>
    </source>
</evidence>
<dbReference type="STRING" id="1122991.GCA_000613445_01380"/>
<evidence type="ECO:0000259" key="1">
    <source>
        <dbReference type="Pfam" id="PF03235"/>
    </source>
</evidence>